<dbReference type="InterPro" id="IPR036291">
    <property type="entry name" value="NAD(P)-bd_dom_sf"/>
</dbReference>
<reference evidence="4 5" key="1">
    <citation type="submission" date="2019-06" db="EMBL/GenBank/DDBJ databases">
        <title>Metagenome assembled Genome of Spiribacter salinus SL48-SHIP from the microbial mat of Salt Lake 48 (Novosibirsk region, Russia).</title>
        <authorList>
            <person name="Shipova A."/>
            <person name="Rozanov A.S."/>
            <person name="Bryanskaya A.V."/>
            <person name="Peltek S.E."/>
        </authorList>
    </citation>
    <scope>NUCLEOTIDE SEQUENCE [LARGE SCALE GENOMIC DNA]</scope>
    <source>
        <strain evidence="4">SL48-SHIP-2</strain>
    </source>
</reference>
<dbReference type="InterPro" id="IPR002347">
    <property type="entry name" value="SDR_fam"/>
</dbReference>
<comment type="caution">
    <text evidence="4">The sequence shown here is derived from an EMBL/GenBank/DDBJ whole genome shotgun (WGS) entry which is preliminary data.</text>
</comment>
<evidence type="ECO:0000259" key="3">
    <source>
        <dbReference type="SMART" id="SM00822"/>
    </source>
</evidence>
<evidence type="ECO:0000313" key="4">
    <source>
        <dbReference type="EMBL" id="TQE98374.1"/>
    </source>
</evidence>
<sequence>MKLDDKIVVITGAARGLGAAMARQLAEQGARIALIDLKSDQLFETAKSLPGGDHHAVVASVSDEQQVEAAFAEIESRLGPVDVLINNAGITRDGLLLKVKDGEVVDRMSLEQWQQVIDVNLTGVFLCGRAAAEQMIRAGRGGVIVNISSISRSGNFGQTNYTASKAGNAAMTVSWAKELARYGIRAASVSPGFTATEMVAAMPDKAIDKITSGIPLKRLAEPDEIAATVRFIIENDYVNGRDFAVDGGLRL</sequence>
<dbReference type="GO" id="GO:0030497">
    <property type="term" value="P:fatty acid elongation"/>
    <property type="evidence" value="ECO:0007669"/>
    <property type="project" value="TreeGrafter"/>
</dbReference>
<evidence type="ECO:0000313" key="5">
    <source>
        <dbReference type="Proteomes" id="UP000315400"/>
    </source>
</evidence>
<keyword evidence="2" id="KW-0560">Oxidoreductase</keyword>
<dbReference type="SUPFAM" id="SSF51735">
    <property type="entry name" value="NAD(P)-binding Rossmann-fold domains"/>
    <property type="match status" value="1"/>
</dbReference>
<gene>
    <name evidence="4" type="ORF">FKY71_14205</name>
</gene>
<dbReference type="EMBL" id="VIFK01000215">
    <property type="protein sequence ID" value="TQE98374.1"/>
    <property type="molecule type" value="Genomic_DNA"/>
</dbReference>
<dbReference type="Proteomes" id="UP000315400">
    <property type="component" value="Unassembled WGS sequence"/>
</dbReference>
<evidence type="ECO:0000256" key="1">
    <source>
        <dbReference type="ARBA" id="ARBA00006484"/>
    </source>
</evidence>
<dbReference type="InterPro" id="IPR057326">
    <property type="entry name" value="KR_dom"/>
</dbReference>
<dbReference type="PRINTS" id="PR00080">
    <property type="entry name" value="SDRFAMILY"/>
</dbReference>
<dbReference type="NCBIfam" id="NF006072">
    <property type="entry name" value="PRK08217.1"/>
    <property type="match status" value="1"/>
</dbReference>
<dbReference type="Pfam" id="PF13561">
    <property type="entry name" value="adh_short_C2"/>
    <property type="match status" value="1"/>
</dbReference>
<dbReference type="PRINTS" id="PR00081">
    <property type="entry name" value="GDHRDH"/>
</dbReference>
<accession>A0A540VNN0</accession>
<dbReference type="PANTHER" id="PTHR42760">
    <property type="entry name" value="SHORT-CHAIN DEHYDROGENASES/REDUCTASES FAMILY MEMBER"/>
    <property type="match status" value="1"/>
</dbReference>
<dbReference type="Gene3D" id="3.40.50.720">
    <property type="entry name" value="NAD(P)-binding Rossmann-like Domain"/>
    <property type="match status" value="1"/>
</dbReference>
<dbReference type="AlphaFoldDB" id="A0A540VNN0"/>
<comment type="similarity">
    <text evidence="1">Belongs to the short-chain dehydrogenases/reductases (SDR) family.</text>
</comment>
<dbReference type="GO" id="GO:0016616">
    <property type="term" value="F:oxidoreductase activity, acting on the CH-OH group of donors, NAD or NADP as acceptor"/>
    <property type="evidence" value="ECO:0007669"/>
    <property type="project" value="TreeGrafter"/>
</dbReference>
<dbReference type="PANTHER" id="PTHR42760:SF135">
    <property type="entry name" value="BLL7886 PROTEIN"/>
    <property type="match status" value="1"/>
</dbReference>
<name>A0A540VNN0_9GAMM</name>
<feature type="domain" description="Ketoreductase" evidence="3">
    <location>
        <begin position="6"/>
        <end position="196"/>
    </location>
</feature>
<dbReference type="FunFam" id="3.40.50.720:FF:000173">
    <property type="entry name" value="3-oxoacyl-[acyl-carrier protein] reductase"/>
    <property type="match status" value="1"/>
</dbReference>
<dbReference type="SMART" id="SM00822">
    <property type="entry name" value="PKS_KR"/>
    <property type="match status" value="1"/>
</dbReference>
<evidence type="ECO:0000256" key="2">
    <source>
        <dbReference type="ARBA" id="ARBA00023002"/>
    </source>
</evidence>
<proteinExistence type="inferred from homology"/>
<organism evidence="4 5">
    <name type="scientific">Spiribacter salinus</name>
    <dbReference type="NCBI Taxonomy" id="1335746"/>
    <lineage>
        <taxon>Bacteria</taxon>
        <taxon>Pseudomonadati</taxon>
        <taxon>Pseudomonadota</taxon>
        <taxon>Gammaproteobacteria</taxon>
        <taxon>Chromatiales</taxon>
        <taxon>Ectothiorhodospiraceae</taxon>
        <taxon>Spiribacter</taxon>
    </lineage>
</organism>
<protein>
    <submittedName>
        <fullName evidence="4">SDR family oxidoreductase</fullName>
    </submittedName>
</protein>